<keyword evidence="1" id="KW-0812">Transmembrane</keyword>
<reference evidence="2 3" key="1">
    <citation type="submission" date="2024-01" db="EMBL/GenBank/DDBJ databases">
        <title>The genomes of 5 underutilized Papilionoideae crops provide insights into root nodulation and disease resistance.</title>
        <authorList>
            <person name="Yuan L."/>
        </authorList>
    </citation>
    <scope>NUCLEOTIDE SEQUENCE [LARGE SCALE GENOMIC DNA]</scope>
    <source>
        <strain evidence="2">LY-2023</strain>
        <tissue evidence="2">Leaf</tissue>
    </source>
</reference>
<name>A0AAN9FNL8_CLITE</name>
<accession>A0AAN9FNL8</accession>
<dbReference type="EMBL" id="JAYKXN010000006">
    <property type="protein sequence ID" value="KAK7279762.1"/>
    <property type="molecule type" value="Genomic_DNA"/>
</dbReference>
<organism evidence="2 3">
    <name type="scientific">Clitoria ternatea</name>
    <name type="common">Butterfly pea</name>
    <dbReference type="NCBI Taxonomy" id="43366"/>
    <lineage>
        <taxon>Eukaryota</taxon>
        <taxon>Viridiplantae</taxon>
        <taxon>Streptophyta</taxon>
        <taxon>Embryophyta</taxon>
        <taxon>Tracheophyta</taxon>
        <taxon>Spermatophyta</taxon>
        <taxon>Magnoliopsida</taxon>
        <taxon>eudicotyledons</taxon>
        <taxon>Gunneridae</taxon>
        <taxon>Pentapetalae</taxon>
        <taxon>rosids</taxon>
        <taxon>fabids</taxon>
        <taxon>Fabales</taxon>
        <taxon>Fabaceae</taxon>
        <taxon>Papilionoideae</taxon>
        <taxon>50 kb inversion clade</taxon>
        <taxon>NPAAA clade</taxon>
        <taxon>indigoferoid/millettioid clade</taxon>
        <taxon>Phaseoleae</taxon>
        <taxon>Clitoria</taxon>
    </lineage>
</organism>
<gene>
    <name evidence="2" type="ORF">RJT34_24819</name>
</gene>
<evidence type="ECO:0000313" key="3">
    <source>
        <dbReference type="Proteomes" id="UP001359559"/>
    </source>
</evidence>
<keyword evidence="1" id="KW-0472">Membrane</keyword>
<keyword evidence="1" id="KW-1133">Transmembrane helix</keyword>
<proteinExistence type="predicted"/>
<keyword evidence="3" id="KW-1185">Reference proteome</keyword>
<evidence type="ECO:0000256" key="1">
    <source>
        <dbReference type="SAM" id="Phobius"/>
    </source>
</evidence>
<sequence>MGRFPTISIGASFFDRNTIHPQPNHTLSYIFTIHAFVSISIPISLGFAFSFRNSLFESSHPEVRFVSCSSGILVSPHLRFLKL</sequence>
<feature type="transmembrane region" description="Helical" evidence="1">
    <location>
        <begin position="29"/>
        <end position="51"/>
    </location>
</feature>
<dbReference type="AlphaFoldDB" id="A0AAN9FNL8"/>
<evidence type="ECO:0000313" key="2">
    <source>
        <dbReference type="EMBL" id="KAK7279762.1"/>
    </source>
</evidence>
<protein>
    <submittedName>
        <fullName evidence="2">Uncharacterized protein</fullName>
    </submittedName>
</protein>
<comment type="caution">
    <text evidence="2">The sequence shown here is derived from an EMBL/GenBank/DDBJ whole genome shotgun (WGS) entry which is preliminary data.</text>
</comment>
<dbReference type="Proteomes" id="UP001359559">
    <property type="component" value="Unassembled WGS sequence"/>
</dbReference>